<name>A0A6C0DBR3_9ZZZZ</name>
<sequence>MNKEVYLLLIDKNLENIIINIQPDILYILIDDYSTILDKIKNLNLNIIDYCCLLGNFKIDDQLKNDANIINLDTLNQTNYTKYLNLKFNYTEHNIELNYNDVFTSSKPLISYINGIFKIENNNDLAIIIDNDGIYKINANKIGKYTIVISYTMDIGIELLENINLIINPVLKYSNYNFIKSVDEIISGKPTNQLDDGIFSLDCPINNITIDDKSGIIIITNNDVGIYKFIVTYSKNDCSTTNTFSLVVKPYISYDKYKNNITTSGKPLVKPEGGLFIIQNDINGITINNKTGELYFNNLQVKKYNIPIIYSINNSFVEYDYEINYLPTIDYEENNLVFDYNNINKVIKPILKPVGGYCKTDNENITCDFEGKLIFNNIIIGKNNFNIIYTVNNSFAKFNYTITFLPTITTNYTDFIYSDPISIDLLVSHTCTFSNKVGKPNSEVENFPGTFSNSEVENFPGTITINNDNFIINNSTIFNKEIIEPGIYNLLVTYNLNDISTTKDILITVLPKVSFTGNYETNISTGKTDEIIVSPPGGIFSINENVPKITIDSVTGILSYDNLDSGNYNIDVKYEINNVNQIMNYNIIIKPFIQYKSNILTLIHGLSDNYSDAPITNNNNFILISPTKLITINKDNGIIKFDKKLDIGSYSLKVNDIILTANIIPIINYNDIVINYGSYSESSKPSLSGLYILDNLIDGIDIDKNTGTIYFNKSATINVGQYNLVVTYKLNDITTKANINCKIVPTINYDTLIDNINYNSSFISSIPIVNPPGGKFTILYQKDQININNLGQINTSGLQIGKYELIVRYLFNDIYSDINHTINCIPSNILYSTNKTEIFYNDGGMSDIPSVLPSGGIFKIKNTPIGVMINKNGQLIFDKSIIVGNYMITVIYQIDSNFISTNYNLIVKPNFSYDNNILNYDKYIETDIPSVSYPDGYFEIFDNNLSIDRNTGKLTILDLNPATYNFNIKYTKNNVSTINSCKFIILPVFYYSDLNPVVKFGETFIIHAIVKPSTGIFLTNCPVLLGENGDLTISNLEIGNYNFKINYLYNNITVSSEINITVISNIFYVIQDLFYDEKSIIYPKNYIKQDGEQFISELPCQDGIITIDNLEIGNYNFKIDYLLNNVITSIDLSFRIIPNFYYEVSNFIITYGSLVTSDKPIVSYTNPECFFSLEYDFIEIDKETGILTIDNNLKLGKHALIINYNVNNIIIETTFNIEVKILFYYKDDTVIKSCDEIFIIDKPICNPSDGVFSSNKLPNNIILDSVTGLLSINSPLPVNEYLIDIIYTVTRSDINYFYKTIVTIISKPIIKYNNNLIGIYGSNYESELPIVEPLDGRFSSSIDLDILTGKITFDPLLEIDNYIFDIDYTVNSIVNNTKYYLNVIPFIEASVYHYQIKYGEQFIIDPPTVKPLNGKFKSLEYLNINEDTGEIIINNLTLGLHNIELIYIVNNNQNKINYTINVIPSLSYPIIHDKVIFKSNSLSIVPIINPPNGTFIRNNVALTGQIIFNNFNVGYHTLNIEYIHTRQKATFEYNFEIIPKFYYNIINYTNKYGNTLHSSKPIINPPGLLFNSDYSVNSNGIIDFSNLDVGNHEIKVFYGESVQIVTIMVTPIFNYDLNFIKLNYNEEITILPNIITPGGKFSSYDNEIVPDELTGLIDFSLIKPMDKSVTIYYELNSVITEQIISIECYPIINYTINKSILNYNIESHSILPELLPVGGIVRCKNLIEGISIDPNNGMIDIVNPKVGNYKLEIEYVYNNVVTNTYYYLSILPKIYYDNFIGYYNFDNQTCAPRIVSPNGIFSLTTNNLDIKINKYGVISFNKLTPIGKYIIQVNYSVNKQIINTEFECTIVPFIFYKNTKLMYGTIDEIKPVVYPYGGTFKISDSSLTIDINGKISNLSKLEPNRYNLIIEYNYIDVLYYSTFKLVIVPSLEINNNKIEYKPLNGSLQFSNPKLINMINNDIIISPIIGNYNLIVNYTYNNIVSKLNFELSNTVNKIYDTTKFNMYYDEILTINPIVNGIFSINQKIKGLTFNSSGAVIFNKPATGNYKLFINYECNNYTEIVEINIMVKPRFYYDIDSIEYGNNIIPIKYNYPPNGKFVFKNVYKNIEYNNLGTIYFNKAAPNKYEFNIDYIVNNSVESIKLIVTVRPILIFDKNLINVKHSAGFKTTDYIVNPYGGIFEIDNIKRESFIIDKNKNLGEHNISVFYKFNDIRSKLNDIKLVITPELYYPNNTININCLSVLYSDKPIVSPLNGIFSIDSDIVSINKNTGIITFDHVKLLNQKITVKYSIDGFTASTILNIIGNPILHYNQSLVINYCDNYEILTVKPFVYPEGGKYYIEDKNGTINNLTGELLFKNLDVGTYNIKVNYLINDINLFTIYNFIVNPHIEYSLSNVNIMDKYISKEPIVKPLGGIFSSNKLPNGITLDNKTGIISVNKIKPEIYNIIITYTYNKNSASTTLYFNII</sequence>
<proteinExistence type="predicted"/>
<organism evidence="1">
    <name type="scientific">viral metagenome</name>
    <dbReference type="NCBI Taxonomy" id="1070528"/>
    <lineage>
        <taxon>unclassified sequences</taxon>
        <taxon>metagenomes</taxon>
        <taxon>organismal metagenomes</taxon>
    </lineage>
</organism>
<evidence type="ECO:0000313" key="1">
    <source>
        <dbReference type="EMBL" id="QHT13379.1"/>
    </source>
</evidence>
<reference evidence="1" key="1">
    <citation type="journal article" date="2020" name="Nature">
        <title>Giant virus diversity and host interactions through global metagenomics.</title>
        <authorList>
            <person name="Schulz F."/>
            <person name="Roux S."/>
            <person name="Paez-Espino D."/>
            <person name="Jungbluth S."/>
            <person name="Walsh D.A."/>
            <person name="Denef V.J."/>
            <person name="McMahon K.D."/>
            <person name="Konstantinidis K.T."/>
            <person name="Eloe-Fadrosh E.A."/>
            <person name="Kyrpides N.C."/>
            <person name="Woyke T."/>
        </authorList>
    </citation>
    <scope>NUCLEOTIDE SEQUENCE</scope>
    <source>
        <strain evidence="1">GVMAG-M-3300023174-131</strain>
    </source>
</reference>
<protein>
    <submittedName>
        <fullName evidence="1">Uncharacterized protein</fullName>
    </submittedName>
</protein>
<dbReference type="EMBL" id="MN739567">
    <property type="protein sequence ID" value="QHT13379.1"/>
    <property type="molecule type" value="Genomic_DNA"/>
</dbReference>
<accession>A0A6C0DBR3</accession>